<reference evidence="1 2" key="1">
    <citation type="submission" date="2020-08" db="EMBL/GenBank/DDBJ databases">
        <title>Description of novel Flavobacterium F-380 isolate.</title>
        <authorList>
            <person name="Saticioglu I.B."/>
            <person name="Duman M."/>
            <person name="Altun S."/>
        </authorList>
    </citation>
    <scope>NUCLEOTIDE SEQUENCE [LARGE SCALE GENOMIC DNA]</scope>
    <source>
        <strain evidence="1 2">F-380</strain>
    </source>
</reference>
<organism evidence="1 2">
    <name type="scientific">Flavobacterium kayseriense</name>
    <dbReference type="NCBI Taxonomy" id="2764714"/>
    <lineage>
        <taxon>Bacteria</taxon>
        <taxon>Pseudomonadati</taxon>
        <taxon>Bacteroidota</taxon>
        <taxon>Flavobacteriia</taxon>
        <taxon>Flavobacteriales</taxon>
        <taxon>Flavobacteriaceae</taxon>
        <taxon>Flavobacterium</taxon>
    </lineage>
</organism>
<evidence type="ECO:0000313" key="1">
    <source>
        <dbReference type="EMBL" id="MBC5840388.1"/>
    </source>
</evidence>
<gene>
    <name evidence="1" type="ORF">H8R23_03135</name>
</gene>
<sequence length="345" mass="40413">MKKYIILFLFSLQLLFSQEVVIKGQALNSTKLGDPIVYVTKNDTINKLRKINKSLYNNWRATSKFRDRDTDSYKKANESSEIIQQFLNNKEFRTKTDTLGNFEIRAKLSDSLFFESTDHTTKKYLVSDLLKQKRITVNLVLEPCEVWPTHPENPSKLHVFIGKKIKLWNSPQSHCNGISLDSRTIAKYAVVSVIYGDYAKDTIQFTSYAHESPAKQNYIPFKSNYGDYEYCLFYVLEFEGEFVQMKYLFDDVYMTKQGRWASPLKPKGLFSTISPDSYAPINIDFIEPIEFEYEKKFQEEISKSFPAPYNTVKDGNITVHYGYYVEDLFKIRKATRLKEYDYLLN</sequence>
<keyword evidence="2" id="KW-1185">Reference proteome</keyword>
<comment type="caution">
    <text evidence="1">The sequence shown here is derived from an EMBL/GenBank/DDBJ whole genome shotgun (WGS) entry which is preliminary data.</text>
</comment>
<dbReference type="Proteomes" id="UP000629963">
    <property type="component" value="Unassembled WGS sequence"/>
</dbReference>
<dbReference type="EMBL" id="JACRUJ010000001">
    <property type="protein sequence ID" value="MBC5840388.1"/>
    <property type="molecule type" value="Genomic_DNA"/>
</dbReference>
<protein>
    <submittedName>
        <fullName evidence="1">Uncharacterized protein</fullName>
    </submittedName>
</protein>
<evidence type="ECO:0000313" key="2">
    <source>
        <dbReference type="Proteomes" id="UP000629963"/>
    </source>
</evidence>
<proteinExistence type="predicted"/>
<accession>A0ABR7J4N3</accession>
<name>A0ABR7J4N3_9FLAO</name>
<dbReference type="RefSeq" id="WP_187008964.1">
    <property type="nucleotide sequence ID" value="NZ_JACRUI010000001.1"/>
</dbReference>